<gene>
    <name evidence="2" type="ORF">H0H81_003935</name>
</gene>
<dbReference type="OrthoDB" id="6222486at2759"/>
<dbReference type="Pfam" id="PF08615">
    <property type="entry name" value="RNase_H2_suC"/>
    <property type="match status" value="1"/>
</dbReference>
<feature type="region of interest" description="Disordered" evidence="1">
    <location>
        <begin position="148"/>
        <end position="194"/>
    </location>
</feature>
<name>A0A9P7KHJ1_9AGAR</name>
<dbReference type="GO" id="GO:0006401">
    <property type="term" value="P:RNA catabolic process"/>
    <property type="evidence" value="ECO:0007669"/>
    <property type="project" value="InterPro"/>
</dbReference>
<reference evidence="2" key="2">
    <citation type="submission" date="2021-10" db="EMBL/GenBank/DDBJ databases">
        <title>Phylogenomics reveals ancestral predisposition of the termite-cultivated fungus Termitomyces towards a domesticated lifestyle.</title>
        <authorList>
            <person name="Auxier B."/>
            <person name="Grum-Grzhimaylo A."/>
            <person name="Cardenas M.E."/>
            <person name="Lodge J.D."/>
            <person name="Laessoe T."/>
            <person name="Pedersen O."/>
            <person name="Smith M.E."/>
            <person name="Kuyper T.W."/>
            <person name="Franco-Molano E.A."/>
            <person name="Baroni T.J."/>
            <person name="Aanen D.K."/>
        </authorList>
    </citation>
    <scope>NUCLEOTIDE SEQUENCE</scope>
    <source>
        <strain evidence="2">D49</strain>
    </source>
</reference>
<dbReference type="Proteomes" id="UP000717328">
    <property type="component" value="Unassembled WGS sequence"/>
</dbReference>
<feature type="compositionally biased region" description="Polar residues" evidence="1">
    <location>
        <begin position="65"/>
        <end position="80"/>
    </location>
</feature>
<proteinExistence type="predicted"/>
<reference evidence="2" key="1">
    <citation type="submission" date="2021-02" db="EMBL/GenBank/DDBJ databases">
        <authorList>
            <person name="Nieuwenhuis M."/>
            <person name="Van De Peppel L.J.J."/>
        </authorList>
    </citation>
    <scope>NUCLEOTIDE SEQUENCE</scope>
    <source>
        <strain evidence="2">D49</strain>
    </source>
</reference>
<dbReference type="Gene3D" id="2.40.128.680">
    <property type="match status" value="1"/>
</dbReference>
<comment type="caution">
    <text evidence="2">The sequence shown here is derived from an EMBL/GenBank/DDBJ whole genome shotgun (WGS) entry which is preliminary data.</text>
</comment>
<dbReference type="PANTHER" id="PTHR47204">
    <property type="entry name" value="OS02G0168900 PROTEIN"/>
    <property type="match status" value="1"/>
</dbReference>
<evidence type="ECO:0000313" key="3">
    <source>
        <dbReference type="Proteomes" id="UP000717328"/>
    </source>
</evidence>
<protein>
    <submittedName>
        <fullName evidence="2">Uncharacterized protein</fullName>
    </submittedName>
</protein>
<dbReference type="PANTHER" id="PTHR47204:SF1">
    <property type="entry name" value="RIBONUCLEASE H2 SUBUNIT C"/>
    <property type="match status" value="1"/>
</dbReference>
<dbReference type="AlphaFoldDB" id="A0A9P7KHJ1"/>
<evidence type="ECO:0000313" key="2">
    <source>
        <dbReference type="EMBL" id="KAG5652736.1"/>
    </source>
</evidence>
<feature type="compositionally biased region" description="Basic and acidic residues" evidence="1">
    <location>
        <begin position="85"/>
        <end position="99"/>
    </location>
</feature>
<sequence>MAPSTLVLGSITNQDSLKTCSPYLMPFHIDYSGEAPISTYLRVSAAKETVGAPPAHKNASDNNEESLATASGQAGSSQIAEGNGQEEKAPSDAEVDKKPVTTAASLAKRVTETTTRFIATFRGRTIQGLKVELPTGYIGVVLRAGKEAEMDKAREKKTATRDKAAANRKGNASSKKGRFTRSKARVEEDEELEEDHAMDVDVEISLDTEAHQLLMNDDAIRTLSISSQFSSFVLWHADHPVDEGRDDYVRSLTEWTQLARVIHRTED</sequence>
<dbReference type="GO" id="GO:0032299">
    <property type="term" value="C:ribonuclease H2 complex"/>
    <property type="evidence" value="ECO:0007669"/>
    <property type="project" value="InterPro"/>
</dbReference>
<accession>A0A9P7KHJ1</accession>
<keyword evidence="3" id="KW-1185">Reference proteome</keyword>
<evidence type="ECO:0000256" key="1">
    <source>
        <dbReference type="SAM" id="MobiDB-lite"/>
    </source>
</evidence>
<feature type="region of interest" description="Disordered" evidence="1">
    <location>
        <begin position="51"/>
        <end position="100"/>
    </location>
</feature>
<organism evidence="2 3">
    <name type="scientific">Sphagnurus paluster</name>
    <dbReference type="NCBI Taxonomy" id="117069"/>
    <lineage>
        <taxon>Eukaryota</taxon>
        <taxon>Fungi</taxon>
        <taxon>Dikarya</taxon>
        <taxon>Basidiomycota</taxon>
        <taxon>Agaricomycotina</taxon>
        <taxon>Agaricomycetes</taxon>
        <taxon>Agaricomycetidae</taxon>
        <taxon>Agaricales</taxon>
        <taxon>Tricholomatineae</taxon>
        <taxon>Lyophyllaceae</taxon>
        <taxon>Sphagnurus</taxon>
    </lineage>
</organism>
<dbReference type="InterPro" id="IPR013924">
    <property type="entry name" value="RNase_H2_suC"/>
</dbReference>
<dbReference type="EMBL" id="JABCKI010000102">
    <property type="protein sequence ID" value="KAG5652736.1"/>
    <property type="molecule type" value="Genomic_DNA"/>
</dbReference>
<feature type="compositionally biased region" description="Basic and acidic residues" evidence="1">
    <location>
        <begin position="148"/>
        <end position="165"/>
    </location>
</feature>